<dbReference type="GO" id="GO:0005886">
    <property type="term" value="C:plasma membrane"/>
    <property type="evidence" value="ECO:0007669"/>
    <property type="project" value="UniProtKB-SubCell"/>
</dbReference>
<dbReference type="RefSeq" id="WP_146807985.1">
    <property type="nucleotide sequence ID" value="NZ_BJXX01000011.1"/>
</dbReference>
<dbReference type="SMART" id="SM00304">
    <property type="entry name" value="HAMP"/>
    <property type="match status" value="1"/>
</dbReference>
<feature type="domain" description="Methyl-accepting transducer" evidence="11">
    <location>
        <begin position="377"/>
        <end position="613"/>
    </location>
</feature>
<dbReference type="AlphaFoldDB" id="A0A511V1C2"/>
<feature type="domain" description="HAMP" evidence="12">
    <location>
        <begin position="309"/>
        <end position="358"/>
    </location>
</feature>
<evidence type="ECO:0000256" key="7">
    <source>
        <dbReference type="ARBA" id="ARBA00023224"/>
    </source>
</evidence>
<dbReference type="FunFam" id="1.10.287.950:FF:000001">
    <property type="entry name" value="Methyl-accepting chemotaxis sensory transducer"/>
    <property type="match status" value="1"/>
</dbReference>
<evidence type="ECO:0000256" key="3">
    <source>
        <dbReference type="ARBA" id="ARBA00022500"/>
    </source>
</evidence>
<dbReference type="InterPro" id="IPR004089">
    <property type="entry name" value="MCPsignal_dom"/>
</dbReference>
<evidence type="ECO:0000313" key="13">
    <source>
        <dbReference type="EMBL" id="GEN32679.1"/>
    </source>
</evidence>
<dbReference type="InterPro" id="IPR033479">
    <property type="entry name" value="dCache_1"/>
</dbReference>
<evidence type="ECO:0000256" key="4">
    <source>
        <dbReference type="ARBA" id="ARBA00022692"/>
    </source>
</evidence>
<dbReference type="GO" id="GO:0006935">
    <property type="term" value="P:chemotaxis"/>
    <property type="evidence" value="ECO:0007669"/>
    <property type="project" value="UniProtKB-KW"/>
</dbReference>
<keyword evidence="6 10" id="KW-0472">Membrane</keyword>
<keyword evidence="4 10" id="KW-0812">Transmembrane</keyword>
<keyword evidence="5 10" id="KW-1133">Transmembrane helix</keyword>
<keyword evidence="7 9" id="KW-0807">Transducer</keyword>
<evidence type="ECO:0000256" key="6">
    <source>
        <dbReference type="ARBA" id="ARBA00023136"/>
    </source>
</evidence>
<evidence type="ECO:0000259" key="12">
    <source>
        <dbReference type="PROSITE" id="PS50885"/>
    </source>
</evidence>
<evidence type="ECO:0000256" key="1">
    <source>
        <dbReference type="ARBA" id="ARBA00004651"/>
    </source>
</evidence>
<evidence type="ECO:0000256" key="2">
    <source>
        <dbReference type="ARBA" id="ARBA00022475"/>
    </source>
</evidence>
<dbReference type="SUPFAM" id="SSF58104">
    <property type="entry name" value="Methyl-accepting chemotaxis protein (MCP) signaling domain"/>
    <property type="match status" value="1"/>
</dbReference>
<accession>A0A511V1C2</accession>
<dbReference type="CDD" id="cd11386">
    <property type="entry name" value="MCP_signal"/>
    <property type="match status" value="1"/>
</dbReference>
<evidence type="ECO:0000313" key="14">
    <source>
        <dbReference type="Proteomes" id="UP000321157"/>
    </source>
</evidence>
<dbReference type="PANTHER" id="PTHR32089">
    <property type="entry name" value="METHYL-ACCEPTING CHEMOTAXIS PROTEIN MCPB"/>
    <property type="match status" value="1"/>
</dbReference>
<evidence type="ECO:0000256" key="8">
    <source>
        <dbReference type="ARBA" id="ARBA00029447"/>
    </source>
</evidence>
<dbReference type="SMART" id="SM00283">
    <property type="entry name" value="MA"/>
    <property type="match status" value="1"/>
</dbReference>
<dbReference type="PROSITE" id="PS50885">
    <property type="entry name" value="HAMP"/>
    <property type="match status" value="1"/>
</dbReference>
<keyword evidence="14" id="KW-1185">Reference proteome</keyword>
<evidence type="ECO:0000256" key="9">
    <source>
        <dbReference type="PROSITE-ProRule" id="PRU00284"/>
    </source>
</evidence>
<keyword evidence="3" id="KW-0145">Chemotaxis</keyword>
<dbReference type="PROSITE" id="PS50111">
    <property type="entry name" value="CHEMOTAXIS_TRANSDUC_2"/>
    <property type="match status" value="1"/>
</dbReference>
<dbReference type="CDD" id="cd18773">
    <property type="entry name" value="PDC1_HK_sensor"/>
    <property type="match status" value="1"/>
</dbReference>
<reference evidence="13 14" key="1">
    <citation type="submission" date="2019-07" db="EMBL/GenBank/DDBJ databases">
        <title>Whole genome shotgun sequence of Aneurinibacillus danicus NBRC 102444.</title>
        <authorList>
            <person name="Hosoyama A."/>
            <person name="Uohara A."/>
            <person name="Ohji S."/>
            <person name="Ichikawa N."/>
        </authorList>
    </citation>
    <scope>NUCLEOTIDE SEQUENCE [LARGE SCALE GENOMIC DNA]</scope>
    <source>
        <strain evidence="13 14">NBRC 102444</strain>
    </source>
</reference>
<dbReference type="Gene3D" id="6.10.340.10">
    <property type="match status" value="1"/>
</dbReference>
<comment type="similarity">
    <text evidence="8">Belongs to the methyl-accepting chemotaxis (MCP) protein family.</text>
</comment>
<evidence type="ECO:0000256" key="10">
    <source>
        <dbReference type="SAM" id="Phobius"/>
    </source>
</evidence>
<sequence>MEEKKRRAFVVKMIAIILSLTGIALTAMGALNYWSAKRLIVTSLEENARSQVNIHASQLETWLNTRMSEVVIMANTDIVRFGNKQEVLTYFQRERARMGSTYSSIGLGDTQGNLTLDFGVTIQIGSESTFPDVMAGKNIISNPFPDKADVSNLIISFETPIFDRNEKVKGLVSGASPIKEVFKKVTDFKVGSSDIVYVFQADGTLIHHPDKTKILKENVLKQGDEAQRELAGQMIKEKSGMKQVTIGGVERMVFFTTVTGTQWIMVLDVPLQEFMAPLTALLFKVIVSAVITLLAIGAVLYFVLRRPFRRIREISALANQVASGDLRVQPLHAEGNDEIGQLSHAVNEMVDNLQTLIRRVHTTAEQVAASSHELATGVGHTSQTLDQITAYTHEVASGVENQVKGIERTSQMMGEMNEGVQRVAASSSVVSEAARQTAHEAEQGNEVIQKAVQQMDTIRVSVDDAASIVRVLGERSNQIGDIISVITEIANQTNLLALNAAIEAARAGEQGKGFAVVANEVRKLAEQSKGSAAQIAQMVQDIQKDTQHAVKSMEKGTHEVKNGMVAVDDAGRIFQTILQAVEKISDQIVEISASSQQMSASSQNIMREAKDILDIVQKSAVHSQSVASYSEEQVTSIQQIAAASTMLSRMAEELHQAIRQFKI</sequence>
<dbReference type="Pfam" id="PF00672">
    <property type="entry name" value="HAMP"/>
    <property type="match status" value="1"/>
</dbReference>
<gene>
    <name evidence="13" type="ORF">ADA01nite_01390</name>
</gene>
<dbReference type="CDD" id="cd12912">
    <property type="entry name" value="PDC2_MCP_like"/>
    <property type="match status" value="1"/>
</dbReference>
<protein>
    <submittedName>
        <fullName evidence="13">Methyl-accepting chemotaxis protein</fullName>
    </submittedName>
</protein>
<dbReference type="GO" id="GO:0007165">
    <property type="term" value="P:signal transduction"/>
    <property type="evidence" value="ECO:0007669"/>
    <property type="project" value="UniProtKB-KW"/>
</dbReference>
<proteinExistence type="inferred from homology"/>
<keyword evidence="2" id="KW-1003">Cell membrane</keyword>
<dbReference type="Gene3D" id="3.30.450.20">
    <property type="entry name" value="PAS domain"/>
    <property type="match status" value="1"/>
</dbReference>
<dbReference type="CDD" id="cd06225">
    <property type="entry name" value="HAMP"/>
    <property type="match status" value="1"/>
</dbReference>
<dbReference type="OrthoDB" id="243053at2"/>
<name>A0A511V1C2_9BACL</name>
<dbReference type="InterPro" id="IPR003660">
    <property type="entry name" value="HAMP_dom"/>
</dbReference>
<dbReference type="Proteomes" id="UP000321157">
    <property type="component" value="Unassembled WGS sequence"/>
</dbReference>
<feature type="transmembrane region" description="Helical" evidence="10">
    <location>
        <begin position="281"/>
        <end position="304"/>
    </location>
</feature>
<comment type="caution">
    <text evidence="13">The sequence shown here is derived from an EMBL/GenBank/DDBJ whole genome shotgun (WGS) entry which is preliminary data.</text>
</comment>
<dbReference type="Pfam" id="PF00015">
    <property type="entry name" value="MCPsignal"/>
    <property type="match status" value="1"/>
</dbReference>
<comment type="subcellular location">
    <subcellularLocation>
        <location evidence="1">Cell membrane</location>
        <topology evidence="1">Multi-pass membrane protein</topology>
    </subcellularLocation>
</comment>
<dbReference type="PANTHER" id="PTHR32089:SF112">
    <property type="entry name" value="LYSOZYME-LIKE PROTEIN-RELATED"/>
    <property type="match status" value="1"/>
</dbReference>
<dbReference type="Pfam" id="PF02743">
    <property type="entry name" value="dCache_1"/>
    <property type="match status" value="1"/>
</dbReference>
<evidence type="ECO:0000259" key="11">
    <source>
        <dbReference type="PROSITE" id="PS50111"/>
    </source>
</evidence>
<dbReference type="EMBL" id="BJXX01000011">
    <property type="protein sequence ID" value="GEN32679.1"/>
    <property type="molecule type" value="Genomic_DNA"/>
</dbReference>
<dbReference type="Gene3D" id="1.10.287.950">
    <property type="entry name" value="Methyl-accepting chemotaxis protein"/>
    <property type="match status" value="1"/>
</dbReference>
<organism evidence="13 14">
    <name type="scientific">Aneurinibacillus danicus</name>
    <dbReference type="NCBI Taxonomy" id="267746"/>
    <lineage>
        <taxon>Bacteria</taxon>
        <taxon>Bacillati</taxon>
        <taxon>Bacillota</taxon>
        <taxon>Bacilli</taxon>
        <taxon>Bacillales</taxon>
        <taxon>Paenibacillaceae</taxon>
        <taxon>Aneurinibacillus group</taxon>
        <taxon>Aneurinibacillus</taxon>
    </lineage>
</organism>
<evidence type="ECO:0000256" key="5">
    <source>
        <dbReference type="ARBA" id="ARBA00022989"/>
    </source>
</evidence>